<feature type="compositionally biased region" description="Acidic residues" evidence="8">
    <location>
        <begin position="894"/>
        <end position="910"/>
    </location>
</feature>
<dbReference type="GO" id="GO:0000146">
    <property type="term" value="F:microfilament motor activity"/>
    <property type="evidence" value="ECO:0007669"/>
    <property type="project" value="TreeGrafter"/>
</dbReference>
<evidence type="ECO:0000313" key="10">
    <source>
        <dbReference type="EMBL" id="OTN64353.1"/>
    </source>
</evidence>
<dbReference type="Gene3D" id="1.20.58.530">
    <property type="match status" value="1"/>
</dbReference>
<dbReference type="GO" id="GO:0007015">
    <property type="term" value="P:actin filament organization"/>
    <property type="evidence" value="ECO:0007669"/>
    <property type="project" value="TreeGrafter"/>
</dbReference>
<dbReference type="SMART" id="SM00242">
    <property type="entry name" value="MYSc"/>
    <property type="match status" value="1"/>
</dbReference>
<evidence type="ECO:0000256" key="8">
    <source>
        <dbReference type="SAM" id="MobiDB-lite"/>
    </source>
</evidence>
<feature type="coiled-coil region" evidence="7">
    <location>
        <begin position="1448"/>
        <end position="1475"/>
    </location>
</feature>
<feature type="compositionally biased region" description="Basic and acidic residues" evidence="8">
    <location>
        <begin position="1407"/>
        <end position="1435"/>
    </location>
</feature>
<dbReference type="GO" id="GO:0016020">
    <property type="term" value="C:membrane"/>
    <property type="evidence" value="ECO:0007669"/>
    <property type="project" value="TreeGrafter"/>
</dbReference>
<evidence type="ECO:0000256" key="1">
    <source>
        <dbReference type="ARBA" id="ARBA00022741"/>
    </source>
</evidence>
<feature type="compositionally biased region" description="Acidic residues" evidence="8">
    <location>
        <begin position="1365"/>
        <end position="1389"/>
    </location>
</feature>
<keyword evidence="2 6" id="KW-0067">ATP-binding</keyword>
<evidence type="ECO:0000256" key="5">
    <source>
        <dbReference type="ARBA" id="ARBA00023203"/>
    </source>
</evidence>
<feature type="region of interest" description="Disordered" evidence="8">
    <location>
        <begin position="1497"/>
        <end position="1528"/>
    </location>
</feature>
<dbReference type="GO" id="GO:0016459">
    <property type="term" value="C:myosin complex"/>
    <property type="evidence" value="ECO:0007669"/>
    <property type="project" value="UniProtKB-KW"/>
</dbReference>
<comment type="similarity">
    <text evidence="6">Belongs to the TRAFAC class myosin-kinesin ATPase superfamily. Myosin family.</text>
</comment>
<feature type="binding site" evidence="6">
    <location>
        <begin position="171"/>
        <end position="178"/>
    </location>
    <ligand>
        <name>ATP</name>
        <dbReference type="ChEBI" id="CHEBI:30616"/>
    </ligand>
</feature>
<evidence type="ECO:0000313" key="11">
    <source>
        <dbReference type="Proteomes" id="UP000195012"/>
    </source>
</evidence>
<reference evidence="10 11" key="1">
    <citation type="submission" date="2017-05" db="EMBL/GenBank/DDBJ databases">
        <title>PacBio assembly of a Plasmodium knowlesi genome sequence with Hi-C correction and manual annotation of the SICAvar gene family.</title>
        <authorList>
            <person name="Lapp S.A."/>
            <person name="Geraldo J.A."/>
            <person name="Chien J.-T."/>
            <person name="Ay F."/>
            <person name="Pakala S.B."/>
            <person name="Batugedara G."/>
            <person name="Humphrey J.C."/>
            <person name="Debarry J.D."/>
            <person name="Le Roch K.G."/>
            <person name="Galinski M.R."/>
            <person name="Kissinger J.C."/>
        </authorList>
    </citation>
    <scope>NUCLEOTIDE SEQUENCE [LARGE SCALE GENOMIC DNA]</scope>
    <source>
        <strain evidence="11">Malayan Strain Pk1 (A+)</strain>
    </source>
</reference>
<comment type="caution">
    <text evidence="10">The sequence shown here is derived from an EMBL/GenBank/DDBJ whole genome shotgun (WGS) entry which is preliminary data.</text>
</comment>
<dbReference type="GO" id="GO:0005524">
    <property type="term" value="F:ATP binding"/>
    <property type="evidence" value="ECO:0007669"/>
    <property type="project" value="UniProtKB-UniRule"/>
</dbReference>
<evidence type="ECO:0000256" key="6">
    <source>
        <dbReference type="PROSITE-ProRule" id="PRU00782"/>
    </source>
</evidence>
<feature type="compositionally biased region" description="Acidic residues" evidence="8">
    <location>
        <begin position="1259"/>
        <end position="1274"/>
    </location>
</feature>
<feature type="compositionally biased region" description="Basic and acidic residues" evidence="8">
    <location>
        <begin position="1309"/>
        <end position="1333"/>
    </location>
</feature>
<protein>
    <submittedName>
        <fullName evidence="10">Putative Myosin-like protein</fullName>
    </submittedName>
</protein>
<dbReference type="VEuPathDB" id="PlasmoDB:PKA1H_110041800"/>
<feature type="domain" description="Myosin motor" evidence="9">
    <location>
        <begin position="77"/>
        <end position="810"/>
    </location>
</feature>
<feature type="region of interest" description="Disordered" evidence="8">
    <location>
        <begin position="1113"/>
        <end position="1151"/>
    </location>
</feature>
<dbReference type="InterPro" id="IPR036961">
    <property type="entry name" value="Kinesin_motor_dom_sf"/>
</dbReference>
<evidence type="ECO:0000256" key="3">
    <source>
        <dbReference type="ARBA" id="ARBA00023123"/>
    </source>
</evidence>
<evidence type="ECO:0000256" key="7">
    <source>
        <dbReference type="SAM" id="Coils"/>
    </source>
</evidence>
<dbReference type="CDD" id="cd14938">
    <property type="entry name" value="MYSc_Myo24B"/>
    <property type="match status" value="1"/>
</dbReference>
<dbReference type="eggNOG" id="KOG0161">
    <property type="taxonomic scope" value="Eukaryota"/>
</dbReference>
<dbReference type="VEuPathDB" id="PlasmoDB:PKNOH_S130202600"/>
<dbReference type="SUPFAM" id="SSF52540">
    <property type="entry name" value="P-loop containing nucleoside triphosphate hydrolases"/>
    <property type="match status" value="1"/>
</dbReference>
<evidence type="ECO:0000259" key="9">
    <source>
        <dbReference type="PROSITE" id="PS51456"/>
    </source>
</evidence>
<dbReference type="EMBL" id="NETL01000027">
    <property type="protein sequence ID" value="OTN64353.1"/>
    <property type="molecule type" value="Genomic_DNA"/>
</dbReference>
<keyword evidence="5 6" id="KW-0009">Actin-binding</keyword>
<dbReference type="VEuPathDB" id="PlasmoDB:PKNH_1136100"/>
<evidence type="ECO:0000256" key="4">
    <source>
        <dbReference type="ARBA" id="ARBA00023175"/>
    </source>
</evidence>
<feature type="region of interest" description="Disordered" evidence="8">
    <location>
        <begin position="887"/>
        <end position="944"/>
    </location>
</feature>
<sequence>MGSVEDTNFKEGDIVWYDNQASSPEGIADNNTLFTLCRIIHKKEDDEVMLSKHSDYNGNIFTSKVKNIQKANHLFTFDQNDMIKLKHINGPTLLNHLHERFKNKKFYTRMGPLLIFVNPNMNLNLNNEQTIRMHKFSRTPGEGNLNEYTVALSALRNLSMLKRNQSIIVTGESGSGKSEITKNILNFLAYQAEGNESEANQLDEASQVDDTVVSNQPNQGRFAETIAHVNVLLDAFGSAKTRKNNNSSRLSKFFTLYIDEKGRVKSMHVKKFLFEKDRLMGRSGTGVEGGDENGVEHERERENSFNIFYYILNGSSEKFKEMYYLKDVKYYKMLRLRGSLRKGKTMAVDEKNRVNEANAMKENSVDDNIVNEDTIVDGIVNDDTANEKSSSTEDAAKFLELLKSLNYFFDDDKEIDFVFSILSGLLLLGNVETVKMLRQKSLLRKSLLCESSLNYEELQNFLEDSNEDLLIDDNVKNFLLASKLLGMNPQELVKYFTTKYVFNDILLMKVHNETKIHRKMESFIKTIYDELFNWVLHKVNCKLGALNGGDLASSQKENVEGNYINVLDLSYFEKGEKNSLTELLINTSNEAVRKMVVDFLFKKRMNLCREEGIIEASSSCNLEQIDNEGLYNVLVQEGEGSLFSYLEYLSIGKYTEKSNLHSLILKKFSNEGEYIKKTPSNISGEKSRKSSSSSFTIVHTCGEVPYSSDELISQNIDILTNNFIDLMKKSGNPYLEKLCCSYNYDSTGNIVEEKRRYSIQSALKLFRRKYESRNQMAVTMLRNSLIELMKVKESTFCHFIFCMNSNHNRENERGEIINLFDERVVFEQVQSMSLTQFRQLKGAGLFPHAFYFQELLDLLDGPVESNAETEEEGAANEEGAEVETVEAVESNAEVAEEGADEEEVDEEEVDKEGVDKEGVDKEGVDKEGVDKEGVDKEEVTEQEVTEQEVAEQEVTEKEVAEQEVAEQEVTEGENEDYTQADAKKRIEDMMISYNISKSEWAMGKNRIFLTDTSLRILIQNKWEEYRQRILPKLVAVINDDERAHHGREESASKVAGLVNLECVRMSQVYKKEDANMIHQMVKPGMNSESTEGNSYFKDIIQLMHLEKIRELYNSGGDKGKDNKGDERDVNGADNVSIEKGGDLDQSEESNLNQTSVEMCGISHILNNVPTCSAKMNDANETLNGFSCTEIPLNDKCTCCMGMPNFCNRHSSSEEIKFADSVDGSVVADVEKGEVEEGQVDQEQVQQGEVQLEEVKLENVEEGEANGESMEEELSNVEQSNGEHLNGEVQEDDVAEVVVPAEHATNGEEEEKKERCTVNKDTADVGESQEHDVDVEGDGSVPSEVDGGEDGAEEAMIGVEVVNLKDEEEDDEEDDEGEIEVEGGADEQNEGEVHVEGAEGEANDVVVEMEKEESMQGDQVEVHDESVDVEEEMPKAEELEVQALEVEIDEEATGEVEEKVEAVDEAEAKVEAEVEAVEDMNPFSEEDATNQMNPFDEIDDAADEVNPPQPEDENSTKDESKNPKEEDVDEEYIEYNLNCFKAMASKKMGDLNKMLLSCAGDEVNMIQNMLDCYLCTEEGNNYEHCFIEPTFWNPLDVGENGLTEYTAELRNPKQKHLLLSHLNEKYITHSDERIHLMSILKNIVISMEHVHNRKWNIFFTSSDYYFKSYLNNEDHLCLQNDSIDLKEKVMLNEECNYQKNKKEKAHKHRYSPIVEYLTLPTGKDIHEICLSNNANKRYIKDNYRILCFRSRKGTKLDFMNAKSFYTSIEYKKVKTKNITHVHTDFSYMDDKMKCNFKQHVINEFINNPSITMEELGDSLLNLATYFYYENRGSWCVFVSKKRAFTGVINIVKNRYIRMTAKNKKKKYHIVLFETPV</sequence>
<feature type="compositionally biased region" description="Basic and acidic residues" evidence="8">
    <location>
        <begin position="1513"/>
        <end position="1524"/>
    </location>
</feature>
<keyword evidence="3 6" id="KW-0518">Myosin</keyword>
<accession>A0A1Y3DHC9</accession>
<dbReference type="PROSITE" id="PS00675">
    <property type="entry name" value="SIGMA54_INTERACT_1"/>
    <property type="match status" value="1"/>
</dbReference>
<keyword evidence="1 6" id="KW-0547">Nucleotide-binding</keyword>
<feature type="compositionally biased region" description="Basic and acidic residues" evidence="8">
    <location>
        <begin position="1117"/>
        <end position="1130"/>
    </location>
</feature>
<dbReference type="OrthoDB" id="370884at2759"/>
<dbReference type="PROSITE" id="PS51456">
    <property type="entry name" value="MYOSIN_MOTOR"/>
    <property type="match status" value="1"/>
</dbReference>
<dbReference type="InterPro" id="IPR027417">
    <property type="entry name" value="P-loop_NTPase"/>
</dbReference>
<dbReference type="PANTHER" id="PTHR13140:SF270">
    <property type="entry name" value="MYOSIN-12"/>
    <property type="match status" value="1"/>
</dbReference>
<feature type="compositionally biased region" description="Basic and acidic residues" evidence="8">
    <location>
        <begin position="911"/>
        <end position="939"/>
    </location>
</feature>
<dbReference type="Pfam" id="PF00063">
    <property type="entry name" value="Myosin_head"/>
    <property type="match status" value="1"/>
</dbReference>
<dbReference type="PRINTS" id="PR00193">
    <property type="entry name" value="MYOSINHEAVY"/>
</dbReference>
<keyword evidence="7" id="KW-0175">Coiled coil</keyword>
<dbReference type="OMA" id="NITHVHT"/>
<dbReference type="Proteomes" id="UP000195012">
    <property type="component" value="Unassembled WGS sequence"/>
</dbReference>
<dbReference type="InterPro" id="IPR025662">
    <property type="entry name" value="Sigma_54_int_dom_ATP-bd_1"/>
</dbReference>
<dbReference type="GO" id="GO:0005737">
    <property type="term" value="C:cytoplasm"/>
    <property type="evidence" value="ECO:0007669"/>
    <property type="project" value="TreeGrafter"/>
</dbReference>
<feature type="region of interest" description="Actin-binding" evidence="6">
    <location>
        <begin position="785"/>
        <end position="807"/>
    </location>
</feature>
<feature type="region of interest" description="Disordered" evidence="8">
    <location>
        <begin position="1258"/>
        <end position="1435"/>
    </location>
</feature>
<gene>
    <name evidence="10" type="ORF">PKNOH_S130202600</name>
</gene>
<dbReference type="PANTHER" id="PTHR13140">
    <property type="entry name" value="MYOSIN"/>
    <property type="match status" value="1"/>
</dbReference>
<dbReference type="GO" id="GO:0051015">
    <property type="term" value="F:actin filament binding"/>
    <property type="evidence" value="ECO:0007669"/>
    <property type="project" value="TreeGrafter"/>
</dbReference>
<proteinExistence type="inferred from homology"/>
<name>A0A1Y3DHC9_PLAKN</name>
<organism evidence="10 11">
    <name type="scientific">Plasmodium knowlesi</name>
    <dbReference type="NCBI Taxonomy" id="5850"/>
    <lineage>
        <taxon>Eukaryota</taxon>
        <taxon>Sar</taxon>
        <taxon>Alveolata</taxon>
        <taxon>Apicomplexa</taxon>
        <taxon>Aconoidasida</taxon>
        <taxon>Haemosporida</taxon>
        <taxon>Plasmodiidae</taxon>
        <taxon>Plasmodium</taxon>
        <taxon>Plasmodium (Plasmodium)</taxon>
    </lineage>
</organism>
<dbReference type="Gene3D" id="3.40.850.10">
    <property type="entry name" value="Kinesin motor domain"/>
    <property type="match status" value="1"/>
</dbReference>
<dbReference type="Gene3D" id="1.20.120.720">
    <property type="entry name" value="Myosin VI head, motor domain, U50 subdomain"/>
    <property type="match status" value="1"/>
</dbReference>
<keyword evidence="4 6" id="KW-0505">Motor protein</keyword>
<evidence type="ECO:0000256" key="2">
    <source>
        <dbReference type="ARBA" id="ARBA00022840"/>
    </source>
</evidence>
<dbReference type="InterPro" id="IPR001609">
    <property type="entry name" value="Myosin_head_motor_dom-like"/>
</dbReference>